<feature type="compositionally biased region" description="Low complexity" evidence="1">
    <location>
        <begin position="89"/>
        <end position="98"/>
    </location>
</feature>
<dbReference type="InterPro" id="IPR015362">
    <property type="entry name" value="WIBG_mago-bd"/>
</dbReference>
<feature type="compositionally biased region" description="Basic and acidic residues" evidence="1">
    <location>
        <begin position="130"/>
        <end position="145"/>
    </location>
</feature>
<dbReference type="KEGG" id="bmic:BMR1_02g01650"/>
<dbReference type="GO" id="GO:0003723">
    <property type="term" value="F:RNA binding"/>
    <property type="evidence" value="ECO:0007669"/>
    <property type="project" value="TreeGrafter"/>
</dbReference>
<dbReference type="GO" id="GO:0005737">
    <property type="term" value="C:cytoplasm"/>
    <property type="evidence" value="ECO:0007669"/>
    <property type="project" value="TreeGrafter"/>
</dbReference>
<dbReference type="RefSeq" id="XP_012648099.1">
    <property type="nucleotide sequence ID" value="XM_012792645.1"/>
</dbReference>
<proteinExistence type="predicted"/>
<dbReference type="GO" id="GO:1903259">
    <property type="term" value="P:exon-exon junction complex disassembly"/>
    <property type="evidence" value="ECO:0007669"/>
    <property type="project" value="InterPro"/>
</dbReference>
<reference evidence="3 4" key="2">
    <citation type="journal article" date="2013" name="PLoS ONE">
        <title>Whole genome mapping and re-organization of the nuclear and mitochondrial genomes of Babesia microti isolates.</title>
        <authorList>
            <person name="Cornillot E."/>
            <person name="Dassouli A."/>
            <person name="Garg A."/>
            <person name="Pachikara N."/>
            <person name="Randazzo S."/>
            <person name="Depoix D."/>
            <person name="Carcy B."/>
            <person name="Delbecq S."/>
            <person name="Frutos R."/>
            <person name="Silva J.C."/>
            <person name="Sutton R."/>
            <person name="Krause P.J."/>
            <person name="Mamoun C.B."/>
        </authorList>
    </citation>
    <scope>NUCLEOTIDE SEQUENCE [LARGE SCALE GENOMIC DNA]</scope>
    <source>
        <strain evidence="3 4">RI</strain>
    </source>
</reference>
<dbReference type="Proteomes" id="UP000002899">
    <property type="component" value="Chromosome II"/>
</dbReference>
<protein>
    <recommendedName>
        <fullName evidence="2">WIBG Mago-binding domain-containing protein</fullName>
    </recommendedName>
</protein>
<dbReference type="EMBL" id="FO082872">
    <property type="protein sequence ID" value="CCF73490.1"/>
    <property type="molecule type" value="Genomic_DNA"/>
</dbReference>
<reference evidence="3 4" key="3">
    <citation type="journal article" date="2016" name="Sci. Rep.">
        <title>Genome-wide diversity and gene expression profiling of Babesia microti isolates identify polymorphic genes that mediate host-pathogen interactions.</title>
        <authorList>
            <person name="Silva J.C."/>
            <person name="Cornillot E."/>
            <person name="McCracken C."/>
            <person name="Usmani-Brown S."/>
            <person name="Dwivedi A."/>
            <person name="Ifeonu O.O."/>
            <person name="Crabtree J."/>
            <person name="Gotia H.T."/>
            <person name="Virji A.Z."/>
            <person name="Reynes C."/>
            <person name="Colinge J."/>
            <person name="Kumar V."/>
            <person name="Lawres L."/>
            <person name="Pazzi J.E."/>
            <person name="Pablo J.V."/>
            <person name="Hung C."/>
            <person name="Brancato J."/>
            <person name="Kumari P."/>
            <person name="Orvis J."/>
            <person name="Tretina K."/>
            <person name="Chibucos M."/>
            <person name="Ott S."/>
            <person name="Sadzewicz L."/>
            <person name="Sengamalay N."/>
            <person name="Shetty A.C."/>
            <person name="Su Q."/>
            <person name="Tallon L."/>
            <person name="Fraser C.M."/>
            <person name="Frutos R."/>
            <person name="Molina D.M."/>
            <person name="Krause P.J."/>
            <person name="Ben Mamoun C."/>
        </authorList>
    </citation>
    <scope>NUCLEOTIDE SEQUENCE [LARGE SCALE GENOMIC DNA]</scope>
    <source>
        <strain evidence="3 4">RI</strain>
    </source>
</reference>
<evidence type="ECO:0000259" key="2">
    <source>
        <dbReference type="SMART" id="SM01273"/>
    </source>
</evidence>
<dbReference type="PANTHER" id="PTHR22959">
    <property type="entry name" value="PYM PROTEIN"/>
    <property type="match status" value="1"/>
</dbReference>
<dbReference type="PANTHER" id="PTHR22959:SF0">
    <property type="entry name" value="PARTNER OF Y14 AND MAGO"/>
    <property type="match status" value="1"/>
</dbReference>
<accession>I7IQ46</accession>
<feature type="region of interest" description="Disordered" evidence="1">
    <location>
        <begin position="130"/>
        <end position="151"/>
    </location>
</feature>
<dbReference type="VEuPathDB" id="PiroplasmaDB:BMR1_02g01650"/>
<keyword evidence="4" id="KW-1185">Reference proteome</keyword>
<sequence length="151" mass="17123">MLESVEVENAIRQETAMGEVYYINKITGEKVIKGSRRPDGSIRKDIKVRPGYIPKDEQSVFVPRVRHKTNEISAKSTSVPGWDDSMAPNGSNNKFKTNNNARIKNKKRNNKQDKCFEIIEGVEAIKISQQEEKEAGKTMSKDNKIRNLAKS</sequence>
<evidence type="ECO:0000256" key="1">
    <source>
        <dbReference type="SAM" id="MobiDB-lite"/>
    </source>
</evidence>
<feature type="domain" description="WIBG Mago-binding" evidence="2">
    <location>
        <begin position="28"/>
        <end position="54"/>
    </location>
</feature>
<name>I7IQ46_BABMR</name>
<organism evidence="3 4">
    <name type="scientific">Babesia microti (strain RI)</name>
    <dbReference type="NCBI Taxonomy" id="1133968"/>
    <lineage>
        <taxon>Eukaryota</taxon>
        <taxon>Sar</taxon>
        <taxon>Alveolata</taxon>
        <taxon>Apicomplexa</taxon>
        <taxon>Aconoidasida</taxon>
        <taxon>Piroplasmida</taxon>
        <taxon>Babesiidae</taxon>
        <taxon>Babesia</taxon>
    </lineage>
</organism>
<dbReference type="GO" id="GO:0035145">
    <property type="term" value="C:exon-exon junction complex"/>
    <property type="evidence" value="ECO:0007669"/>
    <property type="project" value="TreeGrafter"/>
</dbReference>
<dbReference type="GeneID" id="24424116"/>
<evidence type="ECO:0000313" key="3">
    <source>
        <dbReference type="EMBL" id="CCF73490.1"/>
    </source>
</evidence>
<dbReference type="InterPro" id="IPR036348">
    <property type="entry name" value="WIBG_N_sf"/>
</dbReference>
<dbReference type="AlphaFoldDB" id="I7IQ46"/>
<dbReference type="OMA" id="DSMAPNG"/>
<gene>
    <name evidence="3" type="ORF">BMR1_02g01650</name>
</gene>
<dbReference type="InterPro" id="IPR039333">
    <property type="entry name" value="PYM1"/>
</dbReference>
<dbReference type="Pfam" id="PF09282">
    <property type="entry name" value="Mago-bind"/>
    <property type="match status" value="1"/>
</dbReference>
<evidence type="ECO:0000313" key="4">
    <source>
        <dbReference type="Proteomes" id="UP000002899"/>
    </source>
</evidence>
<reference evidence="3 4" key="1">
    <citation type="journal article" date="2012" name="Nucleic Acids Res.">
        <title>Sequencing of the smallest Apicomplexan genome from the human pathogen Babesia microti.</title>
        <authorList>
            <person name="Cornillot E."/>
            <person name="Hadj-Kaddour K."/>
            <person name="Dassouli A."/>
            <person name="Noel B."/>
            <person name="Ranwez V."/>
            <person name="Vacherie B."/>
            <person name="Augagneur Y."/>
            <person name="Bres V."/>
            <person name="Duclos A."/>
            <person name="Randazzo S."/>
            <person name="Carcy B."/>
            <person name="Debierre-Grockiego F."/>
            <person name="Delbecq S."/>
            <person name="Moubri-Menage K."/>
            <person name="Shams-Eldin H."/>
            <person name="Usmani-Brown S."/>
            <person name="Bringaud F."/>
            <person name="Wincker P."/>
            <person name="Vivares C.P."/>
            <person name="Schwarz R.T."/>
            <person name="Schetters T.P."/>
            <person name="Krause P.J."/>
            <person name="Gorenflot A."/>
            <person name="Berry V."/>
            <person name="Barbe V."/>
            <person name="Ben Mamoun C."/>
        </authorList>
    </citation>
    <scope>NUCLEOTIDE SEQUENCE [LARGE SCALE GENOMIC DNA]</scope>
    <source>
        <strain evidence="3 4">RI</strain>
    </source>
</reference>
<dbReference type="OrthoDB" id="21625at2759"/>
<dbReference type="SMART" id="SM01273">
    <property type="entry name" value="Mago-bind"/>
    <property type="match status" value="1"/>
</dbReference>
<dbReference type="SUPFAM" id="SSF101931">
    <property type="entry name" value="Pym (Within the bgcn gene intron protein, WIBG), N-terminal domain"/>
    <property type="match status" value="1"/>
</dbReference>
<feature type="region of interest" description="Disordered" evidence="1">
    <location>
        <begin position="72"/>
        <end position="98"/>
    </location>
</feature>